<accession>A0A9Q0P994</accession>
<keyword evidence="3" id="KW-1185">Reference proteome</keyword>
<comment type="caution">
    <text evidence="2">The sequence shown here is derived from an EMBL/GenBank/DDBJ whole genome shotgun (WGS) entry which is preliminary data.</text>
</comment>
<feature type="non-terminal residue" evidence="2">
    <location>
        <position position="54"/>
    </location>
</feature>
<reference evidence="2" key="2">
    <citation type="journal article" date="2023" name="Int. J. Mol. Sci.">
        <title>De Novo Assembly and Annotation of 11 Diverse Shrub Willow (Salix) Genomes Reveals Novel Gene Organization in Sex-Linked Regions.</title>
        <authorList>
            <person name="Hyden B."/>
            <person name="Feng K."/>
            <person name="Yates T.B."/>
            <person name="Jawdy S."/>
            <person name="Cereghino C."/>
            <person name="Smart L.B."/>
            <person name="Muchero W."/>
        </authorList>
    </citation>
    <scope>NUCLEOTIDE SEQUENCE [LARGE SCALE GENOMIC DNA]</scope>
    <source>
        <tissue evidence="2">Shoot tip</tissue>
    </source>
</reference>
<sequence length="54" mass="6307">MASLLQNSEPDNGKQPSKADQVQRPPYRRMFFSARLQIYDWTILNLSKNSTVKH</sequence>
<dbReference type="AlphaFoldDB" id="A0A9Q0P994"/>
<evidence type="ECO:0000313" key="3">
    <source>
        <dbReference type="Proteomes" id="UP001151529"/>
    </source>
</evidence>
<proteinExistence type="predicted"/>
<dbReference type="Proteomes" id="UP001151529">
    <property type="component" value="Chromosome 17"/>
</dbReference>
<reference evidence="2" key="1">
    <citation type="submission" date="2022-11" db="EMBL/GenBank/DDBJ databases">
        <authorList>
            <person name="Hyden B.L."/>
            <person name="Feng K."/>
            <person name="Yates T."/>
            <person name="Jawdy S."/>
            <person name="Smart L.B."/>
            <person name="Muchero W."/>
        </authorList>
    </citation>
    <scope>NUCLEOTIDE SEQUENCE</scope>
    <source>
        <tissue evidence="2">Shoot tip</tissue>
    </source>
</reference>
<dbReference type="EMBL" id="JAPFFL010000013">
    <property type="protein sequence ID" value="KAJ6684026.1"/>
    <property type="molecule type" value="Genomic_DNA"/>
</dbReference>
<evidence type="ECO:0000256" key="1">
    <source>
        <dbReference type="SAM" id="MobiDB-lite"/>
    </source>
</evidence>
<feature type="region of interest" description="Disordered" evidence="1">
    <location>
        <begin position="1"/>
        <end position="26"/>
    </location>
</feature>
<evidence type="ECO:0000313" key="2">
    <source>
        <dbReference type="EMBL" id="KAJ6684026.1"/>
    </source>
</evidence>
<protein>
    <submittedName>
        <fullName evidence="2">Uncharacterized protein</fullName>
    </submittedName>
</protein>
<feature type="compositionally biased region" description="Polar residues" evidence="1">
    <location>
        <begin position="1"/>
        <end position="20"/>
    </location>
</feature>
<gene>
    <name evidence="2" type="ORF">OIU85_007696</name>
</gene>
<name>A0A9Q0P994_SALVM</name>
<organism evidence="2 3">
    <name type="scientific">Salix viminalis</name>
    <name type="common">Common osier</name>
    <name type="synonym">Basket willow</name>
    <dbReference type="NCBI Taxonomy" id="40686"/>
    <lineage>
        <taxon>Eukaryota</taxon>
        <taxon>Viridiplantae</taxon>
        <taxon>Streptophyta</taxon>
        <taxon>Embryophyta</taxon>
        <taxon>Tracheophyta</taxon>
        <taxon>Spermatophyta</taxon>
        <taxon>Magnoliopsida</taxon>
        <taxon>eudicotyledons</taxon>
        <taxon>Gunneridae</taxon>
        <taxon>Pentapetalae</taxon>
        <taxon>rosids</taxon>
        <taxon>fabids</taxon>
        <taxon>Malpighiales</taxon>
        <taxon>Salicaceae</taxon>
        <taxon>Saliceae</taxon>
        <taxon>Salix</taxon>
    </lineage>
</organism>